<name>A0A6J1LR25_DROHY</name>
<reference evidence="2" key="1">
    <citation type="submission" date="2025-08" db="UniProtKB">
        <authorList>
            <consortium name="RefSeq"/>
        </authorList>
    </citation>
    <scope>IDENTIFICATION</scope>
    <source>
        <strain evidence="2">15085-1641.00</strain>
        <tissue evidence="2">Whole body</tissue>
    </source>
</reference>
<evidence type="ECO:0000313" key="2">
    <source>
        <dbReference type="RefSeq" id="XP_023169372.1"/>
    </source>
</evidence>
<dbReference type="RefSeq" id="XP_023169372.1">
    <property type="nucleotide sequence ID" value="XM_023313604.2"/>
</dbReference>
<dbReference type="OMA" id="ELMWAHC"/>
<sequence>MDDDDNNSDSSEEFFDASSEPLDLTPLEMDLQTALTEGKLAISYFFDNRFEEARALLKPFAGSSLYHAMGTAVFAFLGAMLTFEHIDEASTELKKCVDLCQRFRKRSTLTEAIGNTFKKKNFNTLTDLECHAELCMAEVLLMSALLTFIEDENLSGFIRGSLQVRQCYNCFRFCGQIMKHRKWDASSASVKIHFRSGVHLGIGTFNLMISMLPARVIKILQFIGFSTNRSDGLNDLRTGYQENGLRQTLCALSLLGYHLMVVPMLSARISMNDLSLCDDILTTQLTKYPNGVWMLFFKGRFELIQGNLDAAESWYVRSWQSQDTWPQFHYLSFWELLWINCIQQKWNDAQFYASQLLEKSNWSRSIYSYQLAVIKLMLCPKSDEDKQKIEKLMLEVPQYRQKIAGKSLPMEKFMAGRAIRYRSQNNRLVLPLIELMYLWNMFKFIGNNYQISDNFLQIIDAELATLSEASTNLYYADNRALCLLLRGSCYVQMGKPALALQDLGECIAQIGIVQDHFIIPYASVESALCHAENDPALAISMLQETKKKFSKYALESRLHFRIHMALMDLNANNYIQK</sequence>
<protein>
    <submittedName>
        <fullName evidence="2">Tetratricopeptide repeat protein 39B-like isoform X1</fullName>
    </submittedName>
</protein>
<accession>A0A6J1LR25</accession>
<dbReference type="InterPro" id="IPR019412">
    <property type="entry name" value="IML2/TPR_39"/>
</dbReference>
<dbReference type="AlphaFoldDB" id="A0A6J1LR25"/>
<dbReference type="SUPFAM" id="SSF48452">
    <property type="entry name" value="TPR-like"/>
    <property type="match status" value="1"/>
</dbReference>
<gene>
    <name evidence="2" type="primary">LOC111598390</name>
</gene>
<organism evidence="1 2">
    <name type="scientific">Drosophila hydei</name>
    <name type="common">Fruit fly</name>
    <dbReference type="NCBI Taxonomy" id="7224"/>
    <lineage>
        <taxon>Eukaryota</taxon>
        <taxon>Metazoa</taxon>
        <taxon>Ecdysozoa</taxon>
        <taxon>Arthropoda</taxon>
        <taxon>Hexapoda</taxon>
        <taxon>Insecta</taxon>
        <taxon>Pterygota</taxon>
        <taxon>Neoptera</taxon>
        <taxon>Endopterygota</taxon>
        <taxon>Diptera</taxon>
        <taxon>Brachycera</taxon>
        <taxon>Muscomorpha</taxon>
        <taxon>Ephydroidea</taxon>
        <taxon>Drosophilidae</taxon>
        <taxon>Drosophila</taxon>
    </lineage>
</organism>
<dbReference type="KEGG" id="dhe:111598390"/>
<dbReference type="Pfam" id="PF10300">
    <property type="entry name" value="Iml2-TPR_39"/>
    <property type="match status" value="1"/>
</dbReference>
<dbReference type="PANTHER" id="PTHR31859">
    <property type="entry name" value="TETRATRICOPEPTIDE REPEAT PROTEIN 39 FAMILY MEMBER"/>
    <property type="match status" value="1"/>
</dbReference>
<dbReference type="GeneID" id="111598390"/>
<dbReference type="OrthoDB" id="43460at2759"/>
<dbReference type="Proteomes" id="UP000504633">
    <property type="component" value="Unplaced"/>
</dbReference>
<evidence type="ECO:0000313" key="1">
    <source>
        <dbReference type="Proteomes" id="UP000504633"/>
    </source>
</evidence>
<proteinExistence type="predicted"/>
<dbReference type="PANTHER" id="PTHR31859:SF9">
    <property type="entry name" value="TETRATRICOPEPTIDE REPEAT PROTEIN 39B"/>
    <property type="match status" value="1"/>
</dbReference>
<keyword evidence="1" id="KW-1185">Reference proteome</keyword>
<dbReference type="InterPro" id="IPR011990">
    <property type="entry name" value="TPR-like_helical_dom_sf"/>
</dbReference>